<evidence type="ECO:0000256" key="2">
    <source>
        <dbReference type="ARBA" id="ARBA00022553"/>
    </source>
</evidence>
<feature type="compositionally biased region" description="Acidic residues" evidence="4">
    <location>
        <begin position="288"/>
        <end position="305"/>
    </location>
</feature>
<evidence type="ECO:0000313" key="7">
    <source>
        <dbReference type="Proteomes" id="UP001046870"/>
    </source>
</evidence>
<keyword evidence="2" id="KW-0597">Phosphoprotein</keyword>
<feature type="domain" description="SH3" evidence="5">
    <location>
        <begin position="353"/>
        <end position="414"/>
    </location>
</feature>
<feature type="compositionally biased region" description="Polar residues" evidence="4">
    <location>
        <begin position="145"/>
        <end position="160"/>
    </location>
</feature>
<keyword evidence="1 3" id="KW-0728">SH3 domain</keyword>
<dbReference type="Gene3D" id="2.30.30.40">
    <property type="entry name" value="SH3 Domains"/>
    <property type="match status" value="2"/>
</dbReference>
<reference evidence="6" key="1">
    <citation type="submission" date="2021-01" db="EMBL/GenBank/DDBJ databases">
        <authorList>
            <person name="Zahm M."/>
            <person name="Roques C."/>
            <person name="Cabau C."/>
            <person name="Klopp C."/>
            <person name="Donnadieu C."/>
            <person name="Jouanno E."/>
            <person name="Lampietro C."/>
            <person name="Louis A."/>
            <person name="Herpin A."/>
            <person name="Echchiki A."/>
            <person name="Berthelot C."/>
            <person name="Parey E."/>
            <person name="Roest-Crollius H."/>
            <person name="Braasch I."/>
            <person name="Postlethwait J."/>
            <person name="Bobe J."/>
            <person name="Montfort J."/>
            <person name="Bouchez O."/>
            <person name="Begum T."/>
            <person name="Mejri S."/>
            <person name="Adams A."/>
            <person name="Chen W.-J."/>
            <person name="Guiguen Y."/>
        </authorList>
    </citation>
    <scope>NUCLEOTIDE SEQUENCE</scope>
    <source>
        <strain evidence="6">YG-15Mar2019-1</strain>
        <tissue evidence="6">Brain</tissue>
    </source>
</reference>
<dbReference type="PROSITE" id="PS50002">
    <property type="entry name" value="SH3"/>
    <property type="match status" value="2"/>
</dbReference>
<dbReference type="SUPFAM" id="SSF50044">
    <property type="entry name" value="SH3-domain"/>
    <property type="match status" value="2"/>
</dbReference>
<feature type="compositionally biased region" description="Polar residues" evidence="4">
    <location>
        <begin position="44"/>
        <end position="56"/>
    </location>
</feature>
<protein>
    <recommendedName>
        <fullName evidence="5">SH3 domain-containing protein</fullName>
    </recommendedName>
</protein>
<evidence type="ECO:0000313" key="6">
    <source>
        <dbReference type="EMBL" id="KAG7487885.1"/>
    </source>
</evidence>
<evidence type="ECO:0000256" key="3">
    <source>
        <dbReference type="PROSITE-ProRule" id="PRU00192"/>
    </source>
</evidence>
<accession>A0A9D3QG04</accession>
<dbReference type="InterPro" id="IPR036028">
    <property type="entry name" value="SH3-like_dom_sf"/>
</dbReference>
<organism evidence="6 7">
    <name type="scientific">Megalops atlanticus</name>
    <name type="common">Tarpon</name>
    <name type="synonym">Clupea gigantea</name>
    <dbReference type="NCBI Taxonomy" id="7932"/>
    <lineage>
        <taxon>Eukaryota</taxon>
        <taxon>Metazoa</taxon>
        <taxon>Chordata</taxon>
        <taxon>Craniata</taxon>
        <taxon>Vertebrata</taxon>
        <taxon>Euteleostomi</taxon>
        <taxon>Actinopterygii</taxon>
        <taxon>Neopterygii</taxon>
        <taxon>Teleostei</taxon>
        <taxon>Elopiformes</taxon>
        <taxon>Megalopidae</taxon>
        <taxon>Megalops</taxon>
    </lineage>
</organism>
<dbReference type="PANTHER" id="PTHR16830">
    <property type="entry name" value="SH2 CONTAINING ADAPTOR PRAM-1 RELATED"/>
    <property type="match status" value="1"/>
</dbReference>
<dbReference type="FunFam" id="2.30.30.40:FF:000133">
    <property type="entry name" value="FYN-binding protein-like isoform X2"/>
    <property type="match status" value="1"/>
</dbReference>
<sequence>MEECVDVKALTARFHAKIGMADSGSGGPPRTLFPGAGRGGPSMGFNSSVNGTSPKTSLKPPPGVRPDLQRFPKPAMADPDASPSKRAPPIPGVFPRPPPSHRTGPQGPRLAAPDTERPGRVKATGELLQSKMSKQLPTQEGPITKPSSPLVTSLRSQRSMTEVAPLRRNLPTMGSRPLKPKRPPYVNLDHFKKAAPVPPPPGRPALGRTHGGSSSSLPGLVSPAGAPRLPAKPMSLTQQHSTQHSIVILEDDQETYDDIDVLPPPPPPPPKYPGSREDSWNDQCSTQGDEESGGSEIYEPIDEPEEPPKPHTADKKRKKDMRRQHELELKEQKERQKKENEYKKKFKLTGVVEVLHIARVRHDWQGGKNDLSVHQGESIEIIRVKNNPEGKWLARTLTGTYGYISNTCVDVDYEEVKRSILSKAADPSFPPPPPVDDEFYDDVGSSHQTDSSIHLEYDDVYDDVEPIPDEFPLPPPEASLDPKLCKKLEKEEKEFRKKFKFEGPIRVLYNMMVDPNASIKKGSGKDLTIRRGEILEVIQIVNEKKALCRNDLGKYGYVPRAVLLQAEGEIYDDIDNQADVYDNDASTDVSPRPFS</sequence>
<evidence type="ECO:0000256" key="4">
    <source>
        <dbReference type="SAM" id="MobiDB-lite"/>
    </source>
</evidence>
<dbReference type="Pfam" id="PF14603">
    <property type="entry name" value="hSH3"/>
    <property type="match status" value="2"/>
</dbReference>
<dbReference type="PANTHER" id="PTHR16830:SF11">
    <property type="entry name" value="PML-RARA-REGULATED ADAPTER MOLECULE 1"/>
    <property type="match status" value="1"/>
</dbReference>
<feature type="region of interest" description="Disordered" evidence="4">
    <location>
        <begin position="18"/>
        <end position="323"/>
    </location>
</feature>
<dbReference type="Proteomes" id="UP001046870">
    <property type="component" value="Chromosome 2"/>
</dbReference>
<dbReference type="SMART" id="SM00326">
    <property type="entry name" value="SH3"/>
    <property type="match status" value="2"/>
</dbReference>
<dbReference type="InterPro" id="IPR001452">
    <property type="entry name" value="SH3_domain"/>
</dbReference>
<feature type="compositionally biased region" description="Pro residues" evidence="4">
    <location>
        <begin position="262"/>
        <end position="272"/>
    </location>
</feature>
<dbReference type="GO" id="GO:0072659">
    <property type="term" value="P:protein localization to plasma membrane"/>
    <property type="evidence" value="ECO:0007669"/>
    <property type="project" value="TreeGrafter"/>
</dbReference>
<comment type="caution">
    <text evidence="6">The sequence shown here is derived from an EMBL/GenBank/DDBJ whole genome shotgun (WGS) entry which is preliminary data.</text>
</comment>
<dbReference type="GO" id="GO:0005886">
    <property type="term" value="C:plasma membrane"/>
    <property type="evidence" value="ECO:0007669"/>
    <property type="project" value="InterPro"/>
</dbReference>
<name>A0A9D3QG04_MEGAT</name>
<feature type="compositionally biased region" description="Low complexity" evidence="4">
    <location>
        <begin position="211"/>
        <end position="225"/>
    </location>
</feature>
<feature type="compositionally biased region" description="Polar residues" evidence="4">
    <location>
        <begin position="235"/>
        <end position="245"/>
    </location>
</feature>
<dbReference type="GO" id="GO:0050852">
    <property type="term" value="P:T cell receptor signaling pathway"/>
    <property type="evidence" value="ECO:0007669"/>
    <property type="project" value="TreeGrafter"/>
</dbReference>
<proteinExistence type="predicted"/>
<dbReference type="InterPro" id="IPR043443">
    <property type="entry name" value="FYB1/2-like"/>
</dbReference>
<evidence type="ECO:0000256" key="1">
    <source>
        <dbReference type="ARBA" id="ARBA00022443"/>
    </source>
</evidence>
<dbReference type="AlphaFoldDB" id="A0A9D3QG04"/>
<feature type="compositionally biased region" description="Acidic residues" evidence="4">
    <location>
        <begin position="249"/>
        <end position="260"/>
    </location>
</feature>
<dbReference type="OrthoDB" id="8889279at2759"/>
<dbReference type="InterPro" id="IPR029294">
    <property type="entry name" value="hSH3"/>
</dbReference>
<dbReference type="GO" id="GO:0007229">
    <property type="term" value="P:integrin-mediated signaling pathway"/>
    <property type="evidence" value="ECO:0007669"/>
    <property type="project" value="InterPro"/>
</dbReference>
<keyword evidence="7" id="KW-1185">Reference proteome</keyword>
<gene>
    <name evidence="6" type="ORF">MATL_G00028310</name>
</gene>
<feature type="domain" description="SH3" evidence="5">
    <location>
        <begin position="500"/>
        <end position="568"/>
    </location>
</feature>
<evidence type="ECO:0000259" key="5">
    <source>
        <dbReference type="PROSITE" id="PS50002"/>
    </source>
</evidence>
<dbReference type="EMBL" id="JAFDVH010000002">
    <property type="protein sequence ID" value="KAG7487885.1"/>
    <property type="molecule type" value="Genomic_DNA"/>
</dbReference>
<feature type="compositionally biased region" description="Pro residues" evidence="4">
    <location>
        <begin position="86"/>
        <end position="100"/>
    </location>
</feature>